<gene>
    <name evidence="1" type="ORF">GCM10010383_68060</name>
</gene>
<evidence type="ECO:0000313" key="1">
    <source>
        <dbReference type="EMBL" id="GGX27771.1"/>
    </source>
</evidence>
<dbReference type="EMBL" id="BMWC01000013">
    <property type="protein sequence ID" value="GGX27771.1"/>
    <property type="molecule type" value="Genomic_DNA"/>
</dbReference>
<dbReference type="Proteomes" id="UP000617743">
    <property type="component" value="Unassembled WGS sequence"/>
</dbReference>
<protein>
    <submittedName>
        <fullName evidence="1">Uncharacterized protein</fullName>
    </submittedName>
</protein>
<sequence length="66" mass="6706">MVIRPSNGPSPRGATVIGTSVLLTASFQYATLSRSGTEAVVNTKLTMLSAQGSDSRAATGPGSRSH</sequence>
<keyword evidence="2" id="KW-1185">Reference proteome</keyword>
<evidence type="ECO:0000313" key="2">
    <source>
        <dbReference type="Proteomes" id="UP000617743"/>
    </source>
</evidence>
<reference evidence="2" key="1">
    <citation type="journal article" date="2019" name="Int. J. Syst. Evol. Microbiol.">
        <title>The Global Catalogue of Microorganisms (GCM) 10K type strain sequencing project: providing services to taxonomists for standard genome sequencing and annotation.</title>
        <authorList>
            <consortium name="The Broad Institute Genomics Platform"/>
            <consortium name="The Broad Institute Genome Sequencing Center for Infectious Disease"/>
            <person name="Wu L."/>
            <person name="Ma J."/>
        </authorList>
    </citation>
    <scope>NUCLEOTIDE SEQUENCE [LARGE SCALE GENOMIC DNA]</scope>
    <source>
        <strain evidence="2">JCM 4866</strain>
    </source>
</reference>
<name>A0ABQ2XPE0_9ACTN</name>
<comment type="caution">
    <text evidence="1">The sequence shown here is derived from an EMBL/GenBank/DDBJ whole genome shotgun (WGS) entry which is preliminary data.</text>
</comment>
<accession>A0ABQ2XPE0</accession>
<proteinExistence type="predicted"/>
<organism evidence="1 2">
    <name type="scientific">Streptomyces lomondensis</name>
    <dbReference type="NCBI Taxonomy" id="68229"/>
    <lineage>
        <taxon>Bacteria</taxon>
        <taxon>Bacillati</taxon>
        <taxon>Actinomycetota</taxon>
        <taxon>Actinomycetes</taxon>
        <taxon>Kitasatosporales</taxon>
        <taxon>Streptomycetaceae</taxon>
        <taxon>Streptomyces</taxon>
    </lineage>
</organism>